<evidence type="ECO:0000256" key="1">
    <source>
        <dbReference type="ARBA" id="ARBA00008987"/>
    </source>
</evidence>
<keyword evidence="2" id="KW-1015">Disulfide bond</keyword>
<keyword evidence="3" id="KW-0676">Redox-active center</keyword>
<dbReference type="InterPro" id="IPR036249">
    <property type="entry name" value="Thioredoxin-like_sf"/>
</dbReference>
<reference evidence="5 6" key="1">
    <citation type="submission" date="2015-01" db="EMBL/GenBank/DDBJ databases">
        <title>Genome Assembly of Bacillus badius MTCC 1458.</title>
        <authorList>
            <person name="Verma A."/>
            <person name="Khatri I."/>
            <person name="Mual P."/>
            <person name="Subramanian S."/>
            <person name="Krishnamurthi S."/>
        </authorList>
    </citation>
    <scope>NUCLEOTIDE SEQUENCE [LARGE SCALE GENOMIC DNA]</scope>
    <source>
        <strain evidence="5 6">MTCC 1458</strain>
    </source>
</reference>
<evidence type="ECO:0000313" key="5">
    <source>
        <dbReference type="EMBL" id="KIL77548.1"/>
    </source>
</evidence>
<comment type="similarity">
    <text evidence="1">Belongs to the thioredoxin family.</text>
</comment>
<sequence>MKKIIIFAAVVLVLFGGIVFLTKYQQNQAAKDNPYGKKELHPETIKQLDDPNYSNLILPDELDKKLKNGEDLFVYFYSPTCSHCKATTPVLMPMAKEKNVDIKQFNLLEFEKEGAPYQIEWTPTLIYFKNGVEQERLVGGQPEEALAQFLDKYKGK</sequence>
<accession>A0ABR5AS28</accession>
<organism evidence="5 6">
    <name type="scientific">Bacillus badius</name>
    <dbReference type="NCBI Taxonomy" id="1455"/>
    <lineage>
        <taxon>Bacteria</taxon>
        <taxon>Bacillati</taxon>
        <taxon>Bacillota</taxon>
        <taxon>Bacilli</taxon>
        <taxon>Bacillales</taxon>
        <taxon>Bacillaceae</taxon>
        <taxon>Pseudobacillus</taxon>
    </lineage>
</organism>
<name>A0ABR5AS28_BACBA</name>
<protein>
    <submittedName>
        <fullName evidence="5">Thioredoxin</fullName>
    </submittedName>
</protein>
<keyword evidence="6" id="KW-1185">Reference proteome</keyword>
<evidence type="ECO:0000256" key="3">
    <source>
        <dbReference type="ARBA" id="ARBA00023284"/>
    </source>
</evidence>
<evidence type="ECO:0000259" key="4">
    <source>
        <dbReference type="PROSITE" id="PS51352"/>
    </source>
</evidence>
<dbReference type="SUPFAM" id="SSF52833">
    <property type="entry name" value="Thioredoxin-like"/>
    <property type="match status" value="1"/>
</dbReference>
<dbReference type="InterPro" id="IPR013766">
    <property type="entry name" value="Thioredoxin_domain"/>
</dbReference>
<gene>
    <name evidence="5" type="ORF">SD77_1221</name>
</gene>
<dbReference type="Pfam" id="PF00085">
    <property type="entry name" value="Thioredoxin"/>
    <property type="match status" value="1"/>
</dbReference>
<dbReference type="PROSITE" id="PS51352">
    <property type="entry name" value="THIOREDOXIN_2"/>
    <property type="match status" value="1"/>
</dbReference>
<evidence type="ECO:0000313" key="6">
    <source>
        <dbReference type="Proteomes" id="UP000031982"/>
    </source>
</evidence>
<dbReference type="PANTHER" id="PTHR45663:SF11">
    <property type="entry name" value="GEO12009P1"/>
    <property type="match status" value="1"/>
</dbReference>
<dbReference type="Gene3D" id="3.40.30.10">
    <property type="entry name" value="Glutaredoxin"/>
    <property type="match status" value="1"/>
</dbReference>
<evidence type="ECO:0000256" key="2">
    <source>
        <dbReference type="ARBA" id="ARBA00023157"/>
    </source>
</evidence>
<dbReference type="PANTHER" id="PTHR45663">
    <property type="entry name" value="GEO12009P1"/>
    <property type="match status" value="1"/>
</dbReference>
<proteinExistence type="inferred from homology"/>
<dbReference type="RefSeq" id="WP_041099072.1">
    <property type="nucleotide sequence ID" value="NZ_JARTHD010000021.1"/>
</dbReference>
<comment type="caution">
    <text evidence="5">The sequence shown here is derived from an EMBL/GenBank/DDBJ whole genome shotgun (WGS) entry which is preliminary data.</text>
</comment>
<dbReference type="Proteomes" id="UP000031982">
    <property type="component" value="Unassembled WGS sequence"/>
</dbReference>
<dbReference type="EMBL" id="JXLP01000013">
    <property type="protein sequence ID" value="KIL77548.1"/>
    <property type="molecule type" value="Genomic_DNA"/>
</dbReference>
<feature type="domain" description="Thioredoxin" evidence="4">
    <location>
        <begin position="19"/>
        <end position="155"/>
    </location>
</feature>
<dbReference type="CDD" id="cd02947">
    <property type="entry name" value="TRX_family"/>
    <property type="match status" value="1"/>
</dbReference>